<dbReference type="RefSeq" id="WP_151561376.1">
    <property type="nucleotide sequence ID" value="NZ_WBMT01000008.1"/>
</dbReference>
<evidence type="ECO:0000313" key="2">
    <source>
        <dbReference type="EMBL" id="KAB2347753.1"/>
    </source>
</evidence>
<sequence>MSLRTRIGAVLASAVVASGLVVAVPGTANAGAYGCAGKFIKSWPVHSMWRTLGDVRLYYNPKTKTSCAVVVKRKAYRDKKTSMSVRLYNQTWAGDNSNKYNVDTDSGKFKHYAGPVKVRGKSSKGKKYKVTIWADISYGGERGRRDVSGVWSH</sequence>
<proteinExistence type="predicted"/>
<evidence type="ECO:0000256" key="1">
    <source>
        <dbReference type="SAM" id="SignalP"/>
    </source>
</evidence>
<dbReference type="EMBL" id="WBMT01000008">
    <property type="protein sequence ID" value="KAB2347753.1"/>
    <property type="molecule type" value="Genomic_DNA"/>
</dbReference>
<dbReference type="PROSITE" id="PS51257">
    <property type="entry name" value="PROKAR_LIPOPROTEIN"/>
    <property type="match status" value="1"/>
</dbReference>
<gene>
    <name evidence="2" type="ORF">F8566_17760</name>
</gene>
<evidence type="ECO:0000313" key="3">
    <source>
        <dbReference type="Proteomes" id="UP000468735"/>
    </source>
</evidence>
<feature type="signal peptide" evidence="1">
    <location>
        <begin position="1"/>
        <end position="23"/>
    </location>
</feature>
<protein>
    <submittedName>
        <fullName evidence="2">Uncharacterized protein</fullName>
    </submittedName>
</protein>
<dbReference type="AlphaFoldDB" id="A0A6H9YTT2"/>
<feature type="chain" id="PRO_5038743506" evidence="1">
    <location>
        <begin position="24"/>
        <end position="153"/>
    </location>
</feature>
<dbReference type="Proteomes" id="UP000468735">
    <property type="component" value="Unassembled WGS sequence"/>
</dbReference>
<name>A0A6H9YTT2_9ACTN</name>
<organism evidence="2 3">
    <name type="scientific">Actinomadura rudentiformis</name>
    <dbReference type="NCBI Taxonomy" id="359158"/>
    <lineage>
        <taxon>Bacteria</taxon>
        <taxon>Bacillati</taxon>
        <taxon>Actinomycetota</taxon>
        <taxon>Actinomycetes</taxon>
        <taxon>Streptosporangiales</taxon>
        <taxon>Thermomonosporaceae</taxon>
        <taxon>Actinomadura</taxon>
    </lineage>
</organism>
<comment type="caution">
    <text evidence="2">The sequence shown here is derived from an EMBL/GenBank/DDBJ whole genome shotgun (WGS) entry which is preliminary data.</text>
</comment>
<accession>A0A6H9YTT2</accession>
<dbReference type="OrthoDB" id="1099523at2"/>
<keyword evidence="1" id="KW-0732">Signal</keyword>
<keyword evidence="3" id="KW-1185">Reference proteome</keyword>
<reference evidence="2 3" key="1">
    <citation type="submission" date="2019-09" db="EMBL/GenBank/DDBJ databases">
        <title>Actinomadura physcomitrii sp. nov., a novel actinomycete isolated from moss [Physcomitrium sphaericum (Ludw) Fuernr].</title>
        <authorList>
            <person name="Zhuang X."/>
            <person name="Liu C."/>
        </authorList>
    </citation>
    <scope>NUCLEOTIDE SEQUENCE [LARGE SCALE GENOMIC DNA]</scope>
    <source>
        <strain evidence="2 3">HMC1</strain>
    </source>
</reference>